<dbReference type="Proteomes" id="UP000053477">
    <property type="component" value="Unassembled WGS sequence"/>
</dbReference>
<accession>A0A0H2RNZ8</accession>
<dbReference type="STRING" id="27342.A0A0H2RNZ8"/>
<feature type="region of interest" description="Disordered" evidence="1">
    <location>
        <begin position="1"/>
        <end position="359"/>
    </location>
</feature>
<dbReference type="OrthoDB" id="2405700at2759"/>
<feature type="compositionally biased region" description="Polar residues" evidence="1">
    <location>
        <begin position="1"/>
        <end position="28"/>
    </location>
</feature>
<feature type="region of interest" description="Disordered" evidence="1">
    <location>
        <begin position="424"/>
        <end position="510"/>
    </location>
</feature>
<dbReference type="InterPro" id="IPR038910">
    <property type="entry name" value="Hua1-like"/>
</dbReference>
<dbReference type="InParanoid" id="A0A0H2RNZ8"/>
<feature type="compositionally biased region" description="Polar residues" evidence="1">
    <location>
        <begin position="278"/>
        <end position="295"/>
    </location>
</feature>
<feature type="compositionally biased region" description="Pro residues" evidence="1">
    <location>
        <begin position="136"/>
        <end position="147"/>
    </location>
</feature>
<keyword evidence="3" id="KW-1185">Reference proteome</keyword>
<feature type="compositionally biased region" description="Low complexity" evidence="1">
    <location>
        <begin position="29"/>
        <end position="41"/>
    </location>
</feature>
<feature type="compositionally biased region" description="Pro residues" evidence="1">
    <location>
        <begin position="207"/>
        <end position="217"/>
    </location>
</feature>
<feature type="compositionally biased region" description="Basic and acidic residues" evidence="1">
    <location>
        <begin position="243"/>
        <end position="260"/>
    </location>
</feature>
<evidence type="ECO:0000313" key="3">
    <source>
        <dbReference type="Proteomes" id="UP000053477"/>
    </source>
</evidence>
<feature type="compositionally biased region" description="Polar residues" evidence="1">
    <location>
        <begin position="71"/>
        <end position="80"/>
    </location>
</feature>
<feature type="compositionally biased region" description="Pro residues" evidence="1">
    <location>
        <begin position="300"/>
        <end position="321"/>
    </location>
</feature>
<feature type="compositionally biased region" description="Basic and acidic residues" evidence="1">
    <location>
        <begin position="58"/>
        <end position="70"/>
    </location>
</feature>
<dbReference type="EMBL" id="KQ086199">
    <property type="protein sequence ID" value="KLO06526.1"/>
    <property type="molecule type" value="Genomic_DNA"/>
</dbReference>
<feature type="compositionally biased region" description="Low complexity" evidence="1">
    <location>
        <begin position="438"/>
        <end position="462"/>
    </location>
</feature>
<proteinExistence type="predicted"/>
<organism evidence="2 3">
    <name type="scientific">Schizopora paradoxa</name>
    <dbReference type="NCBI Taxonomy" id="27342"/>
    <lineage>
        <taxon>Eukaryota</taxon>
        <taxon>Fungi</taxon>
        <taxon>Dikarya</taxon>
        <taxon>Basidiomycota</taxon>
        <taxon>Agaricomycotina</taxon>
        <taxon>Agaricomycetes</taxon>
        <taxon>Hymenochaetales</taxon>
        <taxon>Schizoporaceae</taxon>
        <taxon>Schizopora</taxon>
    </lineage>
</organism>
<sequence length="549" mass="57738">MFTSSSTAGKRSDNNPFRTPTLTPNPTGASASQSTTTTSTSEVGIGSAINSDGQARTDGTRDFGEDRGSRQEASTSSGNDDPSIAGLAEELQRSNLDSDADTTPTPAEPPPAYTPSADFFQGEATVQYGPRRPFQQAPPAPPLPPHLSPQGTGASRFPGAFPSSEFPPAPMLYIDPTGSGMGPSSGWGAGPLPPQPTGGSAFSSSPYRPPLGPPPRHPSSASMPPGSRVFSEPNPPQRPMSDFARDFYGSREAYEERAASSDDESNEGPEPPTRNPIEASSSPSRADNASLSSGGALNYAPPPGPPPGQRPPTSPRNPPPSSASSAQYAPPAGPPPSRASNDDGKPTSSPTPGRPYLNKGRVLVYPAGHECRKCLNTGYKHFDPSHPCRKCWERYGKPYAGAIVSAPWDAPASSASRLQYQRPLPTFRPPHLRHQHSRSQPSLLSPSDLPSSPNVLRSSRSSMYAGDYPGAQARAQGQQLQPQAQMQAGRPGAFNISRGTPPPGATVVRPGDPRIGGRLCWRCGGDGMVSFLIFDLETCPICRGVGRVF</sequence>
<feature type="compositionally biased region" description="Low complexity" evidence="1">
    <location>
        <begin position="470"/>
        <end position="489"/>
    </location>
</feature>
<reference evidence="2 3" key="1">
    <citation type="submission" date="2015-04" db="EMBL/GenBank/DDBJ databases">
        <title>Complete genome sequence of Schizopora paradoxa KUC8140, a cosmopolitan wood degrader in East Asia.</title>
        <authorList>
            <consortium name="DOE Joint Genome Institute"/>
            <person name="Min B."/>
            <person name="Park H."/>
            <person name="Jang Y."/>
            <person name="Kim J.-J."/>
            <person name="Kim K.H."/>
            <person name="Pangilinan J."/>
            <person name="Lipzen A."/>
            <person name="Riley R."/>
            <person name="Grigoriev I.V."/>
            <person name="Spatafora J.W."/>
            <person name="Choi I.-G."/>
        </authorList>
    </citation>
    <scope>NUCLEOTIDE SEQUENCE [LARGE SCALE GENOMIC DNA]</scope>
    <source>
        <strain evidence="2 3">KUC8140</strain>
    </source>
</reference>
<dbReference type="GO" id="GO:0005737">
    <property type="term" value="C:cytoplasm"/>
    <property type="evidence" value="ECO:0007669"/>
    <property type="project" value="TreeGrafter"/>
</dbReference>
<name>A0A0H2RNZ8_9AGAM</name>
<dbReference type="AlphaFoldDB" id="A0A0H2RNZ8"/>
<evidence type="ECO:0000256" key="1">
    <source>
        <dbReference type="SAM" id="MobiDB-lite"/>
    </source>
</evidence>
<dbReference type="PANTHER" id="PTHR28031">
    <property type="entry name" value="PROLINE-RICH PROTEIN HUA1"/>
    <property type="match status" value="1"/>
</dbReference>
<feature type="compositionally biased region" description="Gly residues" evidence="1">
    <location>
        <begin position="179"/>
        <end position="189"/>
    </location>
</feature>
<evidence type="ECO:0000313" key="2">
    <source>
        <dbReference type="EMBL" id="KLO06526.1"/>
    </source>
</evidence>
<dbReference type="PANTHER" id="PTHR28031:SF1">
    <property type="entry name" value="PROLINE-RICH PROTEIN HUA1"/>
    <property type="match status" value="1"/>
</dbReference>
<gene>
    <name evidence="2" type="ORF">SCHPADRAFT_687519</name>
</gene>
<protein>
    <submittedName>
        <fullName evidence="2">Uncharacterized protein</fullName>
    </submittedName>
</protein>